<feature type="compositionally biased region" description="Polar residues" evidence="2">
    <location>
        <begin position="1"/>
        <end position="11"/>
    </location>
</feature>
<dbReference type="InterPro" id="IPR046347">
    <property type="entry name" value="bZIP_sf"/>
</dbReference>
<dbReference type="GeneID" id="19237458"/>
<dbReference type="OMA" id="PSHNYDM"/>
<evidence type="ECO:0000256" key="1">
    <source>
        <dbReference type="SAM" id="Coils"/>
    </source>
</evidence>
<evidence type="ECO:0008006" key="5">
    <source>
        <dbReference type="Google" id="ProtNLM"/>
    </source>
</evidence>
<dbReference type="SUPFAM" id="SSF57959">
    <property type="entry name" value="Leucine zipper domain"/>
    <property type="match status" value="1"/>
</dbReference>
<feature type="region of interest" description="Disordered" evidence="2">
    <location>
        <begin position="362"/>
        <end position="395"/>
    </location>
</feature>
<feature type="coiled-coil region" evidence="1">
    <location>
        <begin position="320"/>
        <end position="347"/>
    </location>
</feature>
<feature type="region of interest" description="Disordered" evidence="2">
    <location>
        <begin position="188"/>
        <end position="233"/>
    </location>
</feature>
<evidence type="ECO:0000313" key="3">
    <source>
        <dbReference type="EMBL" id="ERF70882.1"/>
    </source>
</evidence>
<gene>
    <name evidence="3" type="ORF">EPUS_02404</name>
</gene>
<feature type="compositionally biased region" description="Polar residues" evidence="2">
    <location>
        <begin position="32"/>
        <end position="42"/>
    </location>
</feature>
<proteinExistence type="predicted"/>
<dbReference type="RefSeq" id="XP_007803501.1">
    <property type="nucleotide sequence ID" value="XM_007805310.1"/>
</dbReference>
<evidence type="ECO:0000313" key="4">
    <source>
        <dbReference type="Proteomes" id="UP000019373"/>
    </source>
</evidence>
<reference evidence="4" key="1">
    <citation type="journal article" date="2014" name="BMC Genomics">
        <title>Genome characteristics reveal the impact of lichenization on lichen-forming fungus Endocarpon pusillum Hedwig (Verrucariales, Ascomycota).</title>
        <authorList>
            <person name="Wang Y.-Y."/>
            <person name="Liu B."/>
            <person name="Zhang X.-Y."/>
            <person name="Zhou Q.-M."/>
            <person name="Zhang T."/>
            <person name="Li H."/>
            <person name="Yu Y.-F."/>
            <person name="Zhang X.-L."/>
            <person name="Hao X.-Y."/>
            <person name="Wang M."/>
            <person name="Wang L."/>
            <person name="Wei J.-C."/>
        </authorList>
    </citation>
    <scope>NUCLEOTIDE SEQUENCE [LARGE SCALE GENOMIC DNA]</scope>
    <source>
        <strain evidence="4">Z07020 / HMAS-L-300199</strain>
    </source>
</reference>
<dbReference type="OrthoDB" id="5571888at2759"/>
<evidence type="ECO:0000256" key="2">
    <source>
        <dbReference type="SAM" id="MobiDB-lite"/>
    </source>
</evidence>
<dbReference type="EMBL" id="KE721278">
    <property type="protein sequence ID" value="ERF70882.1"/>
    <property type="molecule type" value="Genomic_DNA"/>
</dbReference>
<dbReference type="eggNOG" id="ENOG502S89P">
    <property type="taxonomic scope" value="Eukaryota"/>
</dbReference>
<organism evidence="3 4">
    <name type="scientific">Endocarpon pusillum (strain Z07020 / HMAS-L-300199)</name>
    <name type="common">Lichen-forming fungus</name>
    <dbReference type="NCBI Taxonomy" id="1263415"/>
    <lineage>
        <taxon>Eukaryota</taxon>
        <taxon>Fungi</taxon>
        <taxon>Dikarya</taxon>
        <taxon>Ascomycota</taxon>
        <taxon>Pezizomycotina</taxon>
        <taxon>Eurotiomycetes</taxon>
        <taxon>Chaetothyriomycetidae</taxon>
        <taxon>Verrucariales</taxon>
        <taxon>Verrucariaceae</taxon>
        <taxon>Endocarpon</taxon>
    </lineage>
</organism>
<sequence>MDTQTPSTSSDMPHLNADFDPDMDKFLDLGQNAVNSSSTSPDMRSKSPAGHSSGGSSFGGSQPQQTFSGPSFQYDSYKQQTGLPVGGLANTFALNQATGMQYNGYGNGFIMPMETLNIPLTNMDEFDFAAYPSMDMDLEADSPTDNMFYSSASSAKAGYIDPNALLGQDNASSSSSAPVQRMYPGMHSQLAAQAKAQQAQKQGVVGQQPKQMPQGQRPLSQSSKIHHPKDPHVEESISRLLNQMRQSSVASVDDDCSTPTANLPHLARLKKDEDEMDEDERLLASEEGKKLSSKERRQLRNKVSARAFRSQYIGQLEGEVAMKAQEANDLKVQNRQLMEENTRLTDLTRMLLSSQAFSGFLSELSGTAPPSSSSNPSQGQSRPQPQPSQKDVNPHQVTRQLENQQQQIGMATIPEIPLDFSLADNTSTASSWNTGISLSNFPVYSLTSLPEGPVLDIGKLSGKADDDRPVQPLESVKRDMPTIEYPTSSYGGKNVAPPSYPTHSLRDVVLDRTAFELYAEAPSNRSKATHTVPCVAHHMISATTADSHPDHLIGGVDAETATTSRLVLMCSRLDAISARIAAVTSHLT</sequence>
<feature type="compositionally biased region" description="Low complexity" evidence="2">
    <location>
        <begin position="59"/>
        <end position="72"/>
    </location>
</feature>
<feature type="compositionally biased region" description="Low complexity" evidence="2">
    <location>
        <begin position="191"/>
        <end position="216"/>
    </location>
</feature>
<protein>
    <recommendedName>
        <fullName evidence="5">BZIP domain-containing protein</fullName>
    </recommendedName>
</protein>
<keyword evidence="4" id="KW-1185">Reference proteome</keyword>
<dbReference type="AlphaFoldDB" id="U1G0Y5"/>
<feature type="region of interest" description="Disordered" evidence="2">
    <location>
        <begin position="1"/>
        <end position="75"/>
    </location>
</feature>
<dbReference type="PANTHER" id="PTHR37616:SF2">
    <property type="entry name" value="BZIP DOMAIN-CONTAINING PROTEIN"/>
    <property type="match status" value="1"/>
</dbReference>
<keyword evidence="1" id="KW-0175">Coiled coil</keyword>
<dbReference type="Proteomes" id="UP000019373">
    <property type="component" value="Unassembled WGS sequence"/>
</dbReference>
<name>U1G0Y5_ENDPU</name>
<dbReference type="GO" id="GO:0003700">
    <property type="term" value="F:DNA-binding transcription factor activity"/>
    <property type="evidence" value="ECO:0007669"/>
    <property type="project" value="InterPro"/>
</dbReference>
<accession>U1G0Y5</accession>
<feature type="compositionally biased region" description="Low complexity" evidence="2">
    <location>
        <begin position="369"/>
        <end position="389"/>
    </location>
</feature>
<dbReference type="Gene3D" id="1.20.5.170">
    <property type="match status" value="1"/>
</dbReference>
<dbReference type="HOGENOM" id="CLU_020078_1_1_1"/>
<dbReference type="CDD" id="cd14810">
    <property type="entry name" value="bZIP_u1"/>
    <property type="match status" value="1"/>
</dbReference>
<dbReference type="PANTHER" id="PTHR37616">
    <property type="entry name" value="BZIP TRANSCRIPTION FACTOR 60-LIKE"/>
    <property type="match status" value="1"/>
</dbReference>